<feature type="compositionally biased region" description="Basic residues" evidence="1">
    <location>
        <begin position="36"/>
        <end position="46"/>
    </location>
</feature>
<gene>
    <name evidence="2" type="ORF">EDB92DRAFT_566549</name>
</gene>
<keyword evidence="3" id="KW-1185">Reference proteome</keyword>
<protein>
    <submittedName>
        <fullName evidence="2">Uncharacterized protein</fullName>
    </submittedName>
</protein>
<sequence length="83" mass="9375">MMGCIPSKQTVLQGFDEHQTTAKGRTRKSLMKFVKWPKSKKSRKPRPPSLEIPADAAPWVTGHAVMTVHQDGRGDVYLTEKNR</sequence>
<evidence type="ECO:0000256" key="1">
    <source>
        <dbReference type="SAM" id="MobiDB-lite"/>
    </source>
</evidence>
<name>A0AAD4QE88_9AGAM</name>
<accession>A0AAD4QE88</accession>
<dbReference type="AlphaFoldDB" id="A0AAD4QE88"/>
<dbReference type="Proteomes" id="UP001201163">
    <property type="component" value="Unassembled WGS sequence"/>
</dbReference>
<comment type="caution">
    <text evidence="2">The sequence shown here is derived from an EMBL/GenBank/DDBJ whole genome shotgun (WGS) entry which is preliminary data.</text>
</comment>
<evidence type="ECO:0000313" key="2">
    <source>
        <dbReference type="EMBL" id="KAH8992408.1"/>
    </source>
</evidence>
<organism evidence="2 3">
    <name type="scientific">Lactarius akahatsu</name>
    <dbReference type="NCBI Taxonomy" id="416441"/>
    <lineage>
        <taxon>Eukaryota</taxon>
        <taxon>Fungi</taxon>
        <taxon>Dikarya</taxon>
        <taxon>Basidiomycota</taxon>
        <taxon>Agaricomycotina</taxon>
        <taxon>Agaricomycetes</taxon>
        <taxon>Russulales</taxon>
        <taxon>Russulaceae</taxon>
        <taxon>Lactarius</taxon>
    </lineage>
</organism>
<feature type="region of interest" description="Disordered" evidence="1">
    <location>
        <begin position="36"/>
        <end position="55"/>
    </location>
</feature>
<dbReference type="EMBL" id="JAKELL010000022">
    <property type="protein sequence ID" value="KAH8992408.1"/>
    <property type="molecule type" value="Genomic_DNA"/>
</dbReference>
<evidence type="ECO:0000313" key="3">
    <source>
        <dbReference type="Proteomes" id="UP001201163"/>
    </source>
</evidence>
<proteinExistence type="predicted"/>
<reference evidence="2" key="1">
    <citation type="submission" date="2022-01" db="EMBL/GenBank/DDBJ databases">
        <title>Comparative genomics reveals a dynamic genome evolution in the ectomycorrhizal milk-cap (Lactarius) mushrooms.</title>
        <authorList>
            <consortium name="DOE Joint Genome Institute"/>
            <person name="Lebreton A."/>
            <person name="Tang N."/>
            <person name="Kuo A."/>
            <person name="LaButti K."/>
            <person name="Drula E."/>
            <person name="Barry K."/>
            <person name="Clum A."/>
            <person name="Lipzen A."/>
            <person name="Mousain D."/>
            <person name="Ng V."/>
            <person name="Wang R."/>
            <person name="Wang X."/>
            <person name="Dai Y."/>
            <person name="Henrissat B."/>
            <person name="Grigoriev I.V."/>
            <person name="Guerin-Laguette A."/>
            <person name="Yu F."/>
            <person name="Martin F.M."/>
        </authorList>
    </citation>
    <scope>NUCLEOTIDE SEQUENCE</scope>
    <source>
        <strain evidence="2">QP</strain>
    </source>
</reference>